<organism evidence="13">
    <name type="scientific">Lepeophtheirus salmonis</name>
    <name type="common">Salmon louse</name>
    <name type="synonym">Caligus salmonis</name>
    <dbReference type="NCBI Taxonomy" id="72036"/>
    <lineage>
        <taxon>Eukaryota</taxon>
        <taxon>Metazoa</taxon>
        <taxon>Ecdysozoa</taxon>
        <taxon>Arthropoda</taxon>
        <taxon>Crustacea</taxon>
        <taxon>Multicrustacea</taxon>
        <taxon>Hexanauplia</taxon>
        <taxon>Copepoda</taxon>
        <taxon>Siphonostomatoida</taxon>
        <taxon>Caligidae</taxon>
        <taxon>Lepeophtheirus</taxon>
    </lineage>
</organism>
<comment type="similarity">
    <text evidence="2">Belongs to the acetyltransferase family. ECO subfamily.</text>
</comment>
<dbReference type="GO" id="GO:0007064">
    <property type="term" value="P:mitotic sister chromatid cohesion"/>
    <property type="evidence" value="ECO:0007669"/>
    <property type="project" value="TreeGrafter"/>
</dbReference>
<protein>
    <submittedName>
        <fullName evidence="13">Putative LOC100118469 [Nasonia vitripennis]</fullName>
    </submittedName>
</protein>
<dbReference type="Pfam" id="PF13878">
    <property type="entry name" value="zf-C2H2_3"/>
    <property type="match status" value="1"/>
</dbReference>
<dbReference type="AlphaFoldDB" id="A0A0K2V2T5"/>
<dbReference type="EMBL" id="HACA01027071">
    <property type="protein sequence ID" value="CDW44432.1"/>
    <property type="molecule type" value="Transcribed_RNA"/>
</dbReference>
<reference evidence="13" key="1">
    <citation type="submission" date="2014-05" db="EMBL/GenBank/DDBJ databases">
        <authorList>
            <person name="Chronopoulou M."/>
        </authorList>
    </citation>
    <scope>NUCLEOTIDE SEQUENCE</scope>
    <source>
        <tissue evidence="13">Whole organism</tissue>
    </source>
</reference>
<sequence>MMHFHWESCRRMKVDDAPVLSSPTSKGGSSEDYSSPVKMCRSEERIIPVSEWGSSFSTHLTETTEIFVSRKKKKRKRIPDRFRRVFPALSQSPVSKDLGPTVSINKSSFYSNGGEAASSWKAATRTLSPSLSSSNKKRNLLKVSSAQGSNRVSKRRVQIYGTNKGVSHGIKKPKKKKVKPKNENKKPKIPNKTQLREENAVSISPKILVENSLSKTPLSSKKQIFKFTPKSSKKGSFNVSSDRTKVSYEIIGGQMVFRKHQEDSPCRTPEPETTVTPKKSNKLFSPTTNFFNSPPKKKIKLVDTKSPVKFSVIEELEAPTEGEMLSDIIVKLNCQYDDINGSDKAEQNKEIEKIAIETEEQIRSLFSHEEVLFEVPVTTDIQVIDNVQDSSKIVYSMDQDRTGMRKNISDIISNIQINGSVVMPNEEEKVIETDEQGQSFFPIFYQSSADSGLEDISNHTELKKPPQFRRSLFKAIPGNAQDGMTQMVIDAGQSRVGAQLCLTCSTLFTIGDEEDEQNHRLIHNGILDQISFNGWQNERVVRYLPEVGRRIIMLDPSNKETRHWEKNKLLSVLSVVDKTIGSVTQLDKCNSPMAFLYIADKMVVGLLLAEKASKAHKMNDDGLTYNEDEPVQVLAGISRLWVMPEYQRQGIATKLADSFRENFFTSSGAYYLKMSKLSFSQTTPNGTAFASQYSGTKNFLVYQPKN</sequence>
<evidence type="ECO:0000256" key="10">
    <source>
        <dbReference type="SAM" id="MobiDB-lite"/>
    </source>
</evidence>
<dbReference type="GO" id="GO:0005634">
    <property type="term" value="C:nucleus"/>
    <property type="evidence" value="ECO:0007669"/>
    <property type="project" value="UniProtKB-SubCell"/>
</dbReference>
<dbReference type="CDD" id="cd04301">
    <property type="entry name" value="NAT_SF"/>
    <property type="match status" value="1"/>
</dbReference>
<dbReference type="SUPFAM" id="SSF55729">
    <property type="entry name" value="Acyl-CoA N-acyltransferases (Nat)"/>
    <property type="match status" value="1"/>
</dbReference>
<dbReference type="GO" id="GO:0061733">
    <property type="term" value="F:protein-lysine-acetyltransferase activity"/>
    <property type="evidence" value="ECO:0007669"/>
    <property type="project" value="TreeGrafter"/>
</dbReference>
<feature type="region of interest" description="Disordered" evidence="10">
    <location>
        <begin position="259"/>
        <end position="287"/>
    </location>
</feature>
<keyword evidence="5" id="KW-0863">Zinc-finger</keyword>
<feature type="compositionally biased region" description="Basic residues" evidence="10">
    <location>
        <begin position="169"/>
        <end position="179"/>
    </location>
</feature>
<evidence type="ECO:0000256" key="9">
    <source>
        <dbReference type="ARBA" id="ARBA00023315"/>
    </source>
</evidence>
<dbReference type="Pfam" id="PF13880">
    <property type="entry name" value="Acetyltransf_13"/>
    <property type="match status" value="1"/>
</dbReference>
<feature type="region of interest" description="Disordered" evidence="10">
    <location>
        <begin position="17"/>
        <end position="37"/>
    </location>
</feature>
<keyword evidence="4" id="KW-0479">Metal-binding</keyword>
<keyword evidence="3" id="KW-0808">Transferase</keyword>
<feature type="region of interest" description="Disordered" evidence="10">
    <location>
        <begin position="126"/>
        <end position="198"/>
    </location>
</feature>
<keyword evidence="7" id="KW-0539">Nucleus</keyword>
<dbReference type="OrthoDB" id="428854at2759"/>
<evidence type="ECO:0000256" key="7">
    <source>
        <dbReference type="ARBA" id="ARBA00023242"/>
    </source>
</evidence>
<dbReference type="GO" id="GO:0000785">
    <property type="term" value="C:chromatin"/>
    <property type="evidence" value="ECO:0007669"/>
    <property type="project" value="TreeGrafter"/>
</dbReference>
<keyword evidence="8" id="KW-0131">Cell cycle</keyword>
<comment type="subcellular location">
    <subcellularLocation>
        <location evidence="1">Nucleus</location>
    </subcellularLocation>
</comment>
<evidence type="ECO:0000256" key="1">
    <source>
        <dbReference type="ARBA" id="ARBA00004123"/>
    </source>
</evidence>
<keyword evidence="6" id="KW-0862">Zinc</keyword>
<evidence type="ECO:0000256" key="8">
    <source>
        <dbReference type="ARBA" id="ARBA00023306"/>
    </source>
</evidence>
<dbReference type="InterPro" id="IPR028009">
    <property type="entry name" value="ESCO_Acetyltransf_dom"/>
</dbReference>
<dbReference type="Gene3D" id="3.40.630.30">
    <property type="match status" value="1"/>
</dbReference>
<proteinExistence type="inferred from homology"/>
<dbReference type="InterPro" id="IPR028005">
    <property type="entry name" value="AcTrfase_ESCO_Znf_dom"/>
</dbReference>
<evidence type="ECO:0000313" key="13">
    <source>
        <dbReference type="EMBL" id="CDW44432.1"/>
    </source>
</evidence>
<feature type="domain" description="N-acetyltransferase ESCO acetyl-transferase" evidence="12">
    <location>
        <begin position="632"/>
        <end position="702"/>
    </location>
</feature>
<evidence type="ECO:0000259" key="12">
    <source>
        <dbReference type="Pfam" id="PF13880"/>
    </source>
</evidence>
<dbReference type="InterPro" id="IPR016181">
    <property type="entry name" value="Acyl_CoA_acyltransferase"/>
</dbReference>
<dbReference type="PANTHER" id="PTHR45884">
    <property type="entry name" value="N-ACETYLTRANSFERASE ECO"/>
    <property type="match status" value="1"/>
</dbReference>
<dbReference type="PANTHER" id="PTHR45884:SF2">
    <property type="entry name" value="N-ACETYLTRANSFERASE ECO"/>
    <property type="match status" value="1"/>
</dbReference>
<feature type="domain" description="N-acetyltransferase ESCO zinc-finger" evidence="11">
    <location>
        <begin position="486"/>
        <end position="524"/>
    </location>
</feature>
<evidence type="ECO:0000256" key="3">
    <source>
        <dbReference type="ARBA" id="ARBA00022679"/>
    </source>
</evidence>
<evidence type="ECO:0000256" key="6">
    <source>
        <dbReference type="ARBA" id="ARBA00022833"/>
    </source>
</evidence>
<dbReference type="GO" id="GO:0008270">
    <property type="term" value="F:zinc ion binding"/>
    <property type="evidence" value="ECO:0007669"/>
    <property type="project" value="UniProtKB-KW"/>
</dbReference>
<feature type="compositionally biased region" description="Polar residues" evidence="10">
    <location>
        <begin position="21"/>
        <end position="33"/>
    </location>
</feature>
<evidence type="ECO:0000256" key="2">
    <source>
        <dbReference type="ARBA" id="ARBA00005816"/>
    </source>
</evidence>
<evidence type="ECO:0000256" key="5">
    <source>
        <dbReference type="ARBA" id="ARBA00022771"/>
    </source>
</evidence>
<evidence type="ECO:0000259" key="11">
    <source>
        <dbReference type="Pfam" id="PF13878"/>
    </source>
</evidence>
<evidence type="ECO:0000256" key="4">
    <source>
        <dbReference type="ARBA" id="ARBA00022723"/>
    </source>
</evidence>
<name>A0A0K2V2T5_LEPSM</name>
<accession>A0A0K2V2T5</accession>
<keyword evidence="9" id="KW-0012">Acyltransferase</keyword>